<dbReference type="InterPro" id="IPR006059">
    <property type="entry name" value="SBP"/>
</dbReference>
<dbReference type="PANTHER" id="PTHR30222:SF17">
    <property type="entry name" value="SPERMIDINE_PUTRESCINE-BINDING PERIPLASMIC PROTEIN"/>
    <property type="match status" value="1"/>
</dbReference>
<reference evidence="2 3" key="1">
    <citation type="submission" date="2017-01" db="EMBL/GenBank/DDBJ databases">
        <authorList>
            <person name="Mah S.A."/>
            <person name="Swanson W.J."/>
            <person name="Moy G.W."/>
            <person name="Vacquier V.D."/>
        </authorList>
    </citation>
    <scope>NUCLEOTIDE SEQUENCE [LARGE SCALE GENOMIC DNA]</scope>
    <source>
        <strain evidence="2 3">CGMCC 1.8909</strain>
    </source>
</reference>
<name>A0A1N7D396_9EURY</name>
<keyword evidence="1" id="KW-0732">Signal</keyword>
<dbReference type="OrthoDB" id="30917at2157"/>
<evidence type="ECO:0000313" key="2">
    <source>
        <dbReference type="EMBL" id="SIR70312.1"/>
    </source>
</evidence>
<protein>
    <submittedName>
        <fullName evidence="2">Spermidine/putrescine-binding protein</fullName>
    </submittedName>
</protein>
<dbReference type="GeneID" id="30956572"/>
<dbReference type="Pfam" id="PF13416">
    <property type="entry name" value="SBP_bac_8"/>
    <property type="match status" value="1"/>
</dbReference>
<dbReference type="PANTHER" id="PTHR30222">
    <property type="entry name" value="SPERMIDINE/PUTRESCINE-BINDING PERIPLASMIC PROTEIN"/>
    <property type="match status" value="1"/>
</dbReference>
<proteinExistence type="predicted"/>
<organism evidence="2 3">
    <name type="scientific">Natronorubrum daqingense</name>
    <dbReference type="NCBI Taxonomy" id="588898"/>
    <lineage>
        <taxon>Archaea</taxon>
        <taxon>Methanobacteriati</taxon>
        <taxon>Methanobacteriota</taxon>
        <taxon>Stenosarchaea group</taxon>
        <taxon>Halobacteria</taxon>
        <taxon>Halobacteriales</taxon>
        <taxon>Natrialbaceae</taxon>
        <taxon>Natronorubrum</taxon>
    </lineage>
</organism>
<dbReference type="Gene3D" id="3.40.190.10">
    <property type="entry name" value="Periplasmic binding protein-like II"/>
    <property type="match status" value="2"/>
</dbReference>
<evidence type="ECO:0000313" key="3">
    <source>
        <dbReference type="Proteomes" id="UP000185687"/>
    </source>
</evidence>
<dbReference type="STRING" id="588898.BB347_11475"/>
<dbReference type="EMBL" id="FTNP01000002">
    <property type="protein sequence ID" value="SIR70312.1"/>
    <property type="molecule type" value="Genomic_DNA"/>
</dbReference>
<dbReference type="RefSeq" id="WP_083687743.1">
    <property type="nucleotide sequence ID" value="NZ_CP019327.1"/>
</dbReference>
<keyword evidence="3" id="KW-1185">Reference proteome</keyword>
<dbReference type="SUPFAM" id="SSF53850">
    <property type="entry name" value="Periplasmic binding protein-like II"/>
    <property type="match status" value="1"/>
</dbReference>
<accession>A0A1N7D396</accession>
<gene>
    <name evidence="2" type="ORF">SAMN05421809_2030</name>
</gene>
<sequence length="356" mass="40201">MVDDTIQQPTRRHVLQTGSVVAGAAVAGCLGGGDDDTLGYISRGGITQDAERELFEAWSADSGIDVTHQEVADDTEMVELIAANPDDFDFVNLVSWAYELNRLEHDEALFAEIDVEQIPNYDNVADAWQSAPLVEDNPYGIFYYISTQGLIYNTEQADISSWEEMKDDEYDGELTLQDSAVSRFGNSCASLGYDIAEAANDDDLYEDAVAEMEAQHENVFTYWTAGDEFMRLLREEQAAVSEGWGGRAENLQEDGYPVEYVIPEEGCITWSTAFSIVEESDMKEEVYDLLDFIYERENAVELAQTHKYPVPLEDPPEEITERAEYTEDPDDLVWIDWSDIVPLQEDLEQRHNEIQS</sequence>
<dbReference type="Proteomes" id="UP000185687">
    <property type="component" value="Unassembled WGS sequence"/>
</dbReference>
<evidence type="ECO:0000256" key="1">
    <source>
        <dbReference type="ARBA" id="ARBA00022729"/>
    </source>
</evidence>
<dbReference type="AlphaFoldDB" id="A0A1N7D396"/>